<reference evidence="5 6" key="1">
    <citation type="journal article" date="2011" name="J. Microbiol.">
        <title>Gramella jeungdoensis sp. nov., isolated from a solar saltern in Korea.</title>
        <authorList>
            <person name="Joung Y."/>
            <person name="Kim H."/>
            <person name="Jang T."/>
            <person name="Ahn T.S."/>
            <person name="Joh K."/>
        </authorList>
    </citation>
    <scope>NUCLEOTIDE SEQUENCE [LARGE SCALE GENOMIC DNA]</scope>
    <source>
        <strain evidence="5 6">KCTC 23123</strain>
    </source>
</reference>
<feature type="site" description="Important for substrate specificity" evidence="4">
    <location>
        <position position="160"/>
    </location>
</feature>
<keyword evidence="6" id="KW-1185">Reference proteome</keyword>
<dbReference type="EMBL" id="SNQI01000002">
    <property type="protein sequence ID" value="TEW75503.1"/>
    <property type="molecule type" value="Genomic_DNA"/>
</dbReference>
<sequence>MLQKKFNKKNIILASASPRRHELFKELGVNFSIKVKEVEETYNVELKEDEITNYLCKLKADAFTNEILENDIIITADTIVWHNNKALEKPKNAEDAIIMLKELSGKKHKVFSSFCVKTYKSEHIISDVTIVSFKELSQKEIEYYVENYQPFDKAGAYGIQEWIGLIGVTLIEGSYFNVMGLPVHKLYEELLKL</sequence>
<dbReference type="NCBIfam" id="TIGR00172">
    <property type="entry name" value="maf"/>
    <property type="match status" value="1"/>
</dbReference>
<organism evidence="5 6">
    <name type="scientific">Gramella jeungdoensis</name>
    <dbReference type="NCBI Taxonomy" id="708091"/>
    <lineage>
        <taxon>Bacteria</taxon>
        <taxon>Pseudomonadati</taxon>
        <taxon>Bacteroidota</taxon>
        <taxon>Flavobacteriia</taxon>
        <taxon>Flavobacteriales</taxon>
        <taxon>Flavobacteriaceae</taxon>
        <taxon>Christiangramia</taxon>
    </lineage>
</organism>
<evidence type="ECO:0000256" key="1">
    <source>
        <dbReference type="ARBA" id="ARBA00001968"/>
    </source>
</evidence>
<comment type="similarity">
    <text evidence="4">Belongs to the Maf family. YhdE subfamily.</text>
</comment>
<dbReference type="GO" id="GO:0005737">
    <property type="term" value="C:cytoplasm"/>
    <property type="evidence" value="ECO:0007669"/>
    <property type="project" value="UniProtKB-SubCell"/>
</dbReference>
<proteinExistence type="inferred from homology"/>
<comment type="caution">
    <text evidence="5">The sequence shown here is derived from an EMBL/GenBank/DDBJ whole genome shotgun (WGS) entry which is preliminary data.</text>
</comment>
<feature type="active site" description="Proton acceptor" evidence="4">
    <location>
        <position position="77"/>
    </location>
</feature>
<dbReference type="InterPro" id="IPR029001">
    <property type="entry name" value="ITPase-like_fam"/>
</dbReference>
<dbReference type="PIRSF" id="PIRSF006305">
    <property type="entry name" value="Maf"/>
    <property type="match status" value="1"/>
</dbReference>
<dbReference type="Pfam" id="PF02545">
    <property type="entry name" value="Maf"/>
    <property type="match status" value="1"/>
</dbReference>
<dbReference type="CDD" id="cd00555">
    <property type="entry name" value="Maf"/>
    <property type="match status" value="1"/>
</dbReference>
<comment type="catalytic activity">
    <reaction evidence="4">
        <text>UTP + H2O = UMP + diphosphate + H(+)</text>
        <dbReference type="Rhea" id="RHEA:29395"/>
        <dbReference type="ChEBI" id="CHEBI:15377"/>
        <dbReference type="ChEBI" id="CHEBI:15378"/>
        <dbReference type="ChEBI" id="CHEBI:33019"/>
        <dbReference type="ChEBI" id="CHEBI:46398"/>
        <dbReference type="ChEBI" id="CHEBI:57865"/>
        <dbReference type="EC" id="3.6.1.9"/>
    </reaction>
</comment>
<evidence type="ECO:0000256" key="2">
    <source>
        <dbReference type="ARBA" id="ARBA00022801"/>
    </source>
</evidence>
<keyword evidence="3 4" id="KW-0546">Nucleotide metabolism</keyword>
<dbReference type="GO" id="GO:0036218">
    <property type="term" value="F:dTTP diphosphatase activity"/>
    <property type="evidence" value="ECO:0007669"/>
    <property type="project" value="RHEA"/>
</dbReference>
<comment type="catalytic activity">
    <reaction evidence="4">
        <text>dTTP + H2O = dTMP + diphosphate + H(+)</text>
        <dbReference type="Rhea" id="RHEA:28534"/>
        <dbReference type="ChEBI" id="CHEBI:15377"/>
        <dbReference type="ChEBI" id="CHEBI:15378"/>
        <dbReference type="ChEBI" id="CHEBI:33019"/>
        <dbReference type="ChEBI" id="CHEBI:37568"/>
        <dbReference type="ChEBI" id="CHEBI:63528"/>
        <dbReference type="EC" id="3.6.1.9"/>
    </reaction>
</comment>
<feature type="site" description="Important for substrate specificity" evidence="4">
    <location>
        <position position="78"/>
    </location>
</feature>
<comment type="cofactor">
    <cofactor evidence="1 4">
        <name>a divalent metal cation</name>
        <dbReference type="ChEBI" id="CHEBI:60240"/>
    </cofactor>
</comment>
<dbReference type="Gene3D" id="3.90.950.10">
    <property type="match status" value="1"/>
</dbReference>
<dbReference type="RefSeq" id="WP_134247873.1">
    <property type="nucleotide sequence ID" value="NZ_SNQI01000002.1"/>
</dbReference>
<dbReference type="Proteomes" id="UP000298517">
    <property type="component" value="Unassembled WGS sequence"/>
</dbReference>
<keyword evidence="4" id="KW-0963">Cytoplasm</keyword>
<dbReference type="PANTHER" id="PTHR43213:SF5">
    <property type="entry name" value="BIFUNCTIONAL DTTP_UTP PYROPHOSPHATASE_METHYLTRANSFERASE PROTEIN-RELATED"/>
    <property type="match status" value="1"/>
</dbReference>
<keyword evidence="2 4" id="KW-0378">Hydrolase</keyword>
<comment type="caution">
    <text evidence="4">Lacks conserved residue(s) required for the propagation of feature annotation.</text>
</comment>
<evidence type="ECO:0000256" key="3">
    <source>
        <dbReference type="ARBA" id="ARBA00023080"/>
    </source>
</evidence>
<evidence type="ECO:0000313" key="6">
    <source>
        <dbReference type="Proteomes" id="UP000298517"/>
    </source>
</evidence>
<dbReference type="OrthoDB" id="9807767at2"/>
<dbReference type="HAMAP" id="MF_00528">
    <property type="entry name" value="Maf"/>
    <property type="match status" value="1"/>
</dbReference>
<dbReference type="SUPFAM" id="SSF52972">
    <property type="entry name" value="ITPase-like"/>
    <property type="match status" value="1"/>
</dbReference>
<dbReference type="PANTHER" id="PTHR43213">
    <property type="entry name" value="BIFUNCTIONAL DTTP/UTP PYROPHOSPHATASE/METHYLTRANSFERASE PROTEIN-RELATED"/>
    <property type="match status" value="1"/>
</dbReference>
<evidence type="ECO:0000256" key="4">
    <source>
        <dbReference type="HAMAP-Rule" id="MF_00528"/>
    </source>
</evidence>
<comment type="function">
    <text evidence="4">Nucleoside triphosphate pyrophosphatase that hydrolyzes dTTP and UTP. May have a dual role in cell division arrest and in preventing the incorporation of modified nucleotides into cellular nucleic acids.</text>
</comment>
<name>A0A4Y8AVJ3_9FLAO</name>
<dbReference type="InterPro" id="IPR003697">
    <property type="entry name" value="Maf-like"/>
</dbReference>
<evidence type="ECO:0000313" key="5">
    <source>
        <dbReference type="EMBL" id="TEW75503.1"/>
    </source>
</evidence>
<protein>
    <recommendedName>
        <fullName evidence="4">dTTP/UTP pyrophosphatase</fullName>
        <shortName evidence="4">dTTPase/UTPase</shortName>
        <ecNumber evidence="4">3.6.1.9</ecNumber>
    </recommendedName>
    <alternativeName>
        <fullName evidence="4">Nucleoside triphosphate pyrophosphatase</fullName>
    </alternativeName>
    <alternativeName>
        <fullName evidence="4">Nucleotide pyrophosphatase</fullName>
        <shortName evidence="4">Nucleotide PPase</shortName>
    </alternativeName>
</protein>
<dbReference type="GO" id="GO:0036221">
    <property type="term" value="F:UTP diphosphatase activity"/>
    <property type="evidence" value="ECO:0007669"/>
    <property type="project" value="RHEA"/>
</dbReference>
<gene>
    <name evidence="5" type="primary">maf</name>
    <name evidence="5" type="ORF">E2488_08330</name>
</gene>
<comment type="subcellular location">
    <subcellularLocation>
        <location evidence="4">Cytoplasm</location>
    </subcellularLocation>
</comment>
<accession>A0A4Y8AVJ3</accession>
<feature type="site" description="Important for substrate specificity" evidence="4">
    <location>
        <position position="19"/>
    </location>
</feature>
<dbReference type="AlphaFoldDB" id="A0A4Y8AVJ3"/>
<dbReference type="GO" id="GO:0009117">
    <property type="term" value="P:nucleotide metabolic process"/>
    <property type="evidence" value="ECO:0007669"/>
    <property type="project" value="UniProtKB-KW"/>
</dbReference>
<dbReference type="EC" id="3.6.1.9" evidence="4"/>